<dbReference type="InterPro" id="IPR000182">
    <property type="entry name" value="GNAT_dom"/>
</dbReference>
<dbReference type="PANTHER" id="PTHR10545">
    <property type="entry name" value="DIAMINE N-ACETYLTRANSFERASE"/>
    <property type="match status" value="1"/>
</dbReference>
<dbReference type="Proteomes" id="UP000319555">
    <property type="component" value="Unassembled WGS sequence"/>
</dbReference>
<evidence type="ECO:0000313" key="5">
    <source>
        <dbReference type="Proteomes" id="UP000319555"/>
    </source>
</evidence>
<evidence type="ECO:0000259" key="3">
    <source>
        <dbReference type="PROSITE" id="PS51186"/>
    </source>
</evidence>
<dbReference type="InterPro" id="IPR016181">
    <property type="entry name" value="Acyl_CoA_acyltransferase"/>
</dbReference>
<evidence type="ECO:0000256" key="2">
    <source>
        <dbReference type="ARBA" id="ARBA00023315"/>
    </source>
</evidence>
<dbReference type="OrthoDB" id="9805924at2"/>
<evidence type="ECO:0000313" key="4">
    <source>
        <dbReference type="EMBL" id="SMO38504.1"/>
    </source>
</evidence>
<name>A0A521AUM1_9RHOB</name>
<dbReference type="Gene3D" id="3.40.630.30">
    <property type="match status" value="1"/>
</dbReference>
<dbReference type="SUPFAM" id="SSF55729">
    <property type="entry name" value="Acyl-CoA N-acyltransferases (Nat)"/>
    <property type="match status" value="1"/>
</dbReference>
<protein>
    <submittedName>
        <fullName evidence="4">Acetyltransferase (GNAT) family protein</fullName>
    </submittedName>
</protein>
<gene>
    <name evidence="4" type="ORF">SAMN06265380_101336</name>
</gene>
<dbReference type="EMBL" id="FXTE01000001">
    <property type="protein sequence ID" value="SMO38504.1"/>
    <property type="molecule type" value="Genomic_DNA"/>
</dbReference>
<proteinExistence type="predicted"/>
<accession>A0A521AUM1</accession>
<keyword evidence="5" id="KW-1185">Reference proteome</keyword>
<dbReference type="CDD" id="cd04301">
    <property type="entry name" value="NAT_SF"/>
    <property type="match status" value="1"/>
</dbReference>
<reference evidence="4 5" key="1">
    <citation type="submission" date="2017-05" db="EMBL/GenBank/DDBJ databases">
        <authorList>
            <person name="Varghese N."/>
            <person name="Submissions S."/>
        </authorList>
    </citation>
    <scope>NUCLEOTIDE SEQUENCE [LARGE SCALE GENOMIC DNA]</scope>
    <source>
        <strain evidence="4 5">DSM 28009</strain>
    </source>
</reference>
<dbReference type="AlphaFoldDB" id="A0A521AUM1"/>
<dbReference type="RefSeq" id="WP_142633385.1">
    <property type="nucleotide sequence ID" value="NZ_CANLVA010000001.1"/>
</dbReference>
<feature type="domain" description="N-acetyltransferase" evidence="3">
    <location>
        <begin position="3"/>
        <end position="149"/>
    </location>
</feature>
<dbReference type="PANTHER" id="PTHR10545:SF29">
    <property type="entry name" value="GH14572P-RELATED"/>
    <property type="match status" value="1"/>
</dbReference>
<keyword evidence="1 4" id="KW-0808">Transferase</keyword>
<dbReference type="InterPro" id="IPR051016">
    <property type="entry name" value="Diverse_Substrate_AcTransf"/>
</dbReference>
<dbReference type="PROSITE" id="PS51186">
    <property type="entry name" value="GNAT"/>
    <property type="match status" value="1"/>
</dbReference>
<sequence>MSAALRLARPEDLERLVGLVAAFHAEEGITQDADQTRNALAPLLEGIPFGCIYLIGPGRAPLGYVILTFGWSVEFGGMDGFVDEIYIRPAVRGRGIASEVLLDLPKALASAGLTALHLEVDRTNETAQKLYLRTGFKPRDRYMLMSKTL</sequence>
<organism evidence="4 5">
    <name type="scientific">Ruegeria faecimaris</name>
    <dbReference type="NCBI Taxonomy" id="686389"/>
    <lineage>
        <taxon>Bacteria</taxon>
        <taxon>Pseudomonadati</taxon>
        <taxon>Pseudomonadota</taxon>
        <taxon>Alphaproteobacteria</taxon>
        <taxon>Rhodobacterales</taxon>
        <taxon>Roseobacteraceae</taxon>
        <taxon>Ruegeria</taxon>
    </lineage>
</organism>
<keyword evidence="2" id="KW-0012">Acyltransferase</keyword>
<dbReference type="GO" id="GO:0008080">
    <property type="term" value="F:N-acetyltransferase activity"/>
    <property type="evidence" value="ECO:0007669"/>
    <property type="project" value="TreeGrafter"/>
</dbReference>
<evidence type="ECO:0000256" key="1">
    <source>
        <dbReference type="ARBA" id="ARBA00022679"/>
    </source>
</evidence>
<dbReference type="Pfam" id="PF00583">
    <property type="entry name" value="Acetyltransf_1"/>
    <property type="match status" value="1"/>
</dbReference>